<keyword evidence="6" id="KW-1185">Reference proteome</keyword>
<protein>
    <submittedName>
        <fullName evidence="5">CLUMA_CG015780, isoform A</fullName>
    </submittedName>
</protein>
<dbReference type="SUPFAM" id="SSF53067">
    <property type="entry name" value="Actin-like ATPase domain"/>
    <property type="match status" value="2"/>
</dbReference>
<keyword evidence="2" id="KW-0963">Cytoplasm</keyword>
<dbReference type="PANTHER" id="PTHR11937">
    <property type="entry name" value="ACTIN"/>
    <property type="match status" value="1"/>
</dbReference>
<dbReference type="PRINTS" id="PR00190">
    <property type="entry name" value="ACTIN"/>
</dbReference>
<proteinExistence type="inferred from homology"/>
<dbReference type="Proteomes" id="UP000183832">
    <property type="component" value="Unassembled WGS sequence"/>
</dbReference>
<evidence type="ECO:0000256" key="1">
    <source>
        <dbReference type="ARBA" id="ARBA00004245"/>
    </source>
</evidence>
<dbReference type="EMBL" id="CVRI01000058">
    <property type="protein sequence ID" value="CRL02582.1"/>
    <property type="molecule type" value="Genomic_DNA"/>
</dbReference>
<name>A0A1J1ITZ2_9DIPT</name>
<dbReference type="Gene3D" id="3.90.640.10">
    <property type="entry name" value="Actin, Chain A, domain 4"/>
    <property type="match status" value="1"/>
</dbReference>
<comment type="similarity">
    <text evidence="4">Belongs to the actin family. ARP1 subfamily.</text>
</comment>
<dbReference type="Pfam" id="PF00022">
    <property type="entry name" value="Actin"/>
    <property type="match status" value="2"/>
</dbReference>
<dbReference type="SMART" id="SM00268">
    <property type="entry name" value="ACTIN"/>
    <property type="match status" value="1"/>
</dbReference>
<dbReference type="GO" id="GO:0005856">
    <property type="term" value="C:cytoskeleton"/>
    <property type="evidence" value="ECO:0007669"/>
    <property type="project" value="UniProtKB-SubCell"/>
</dbReference>
<dbReference type="InterPro" id="IPR043129">
    <property type="entry name" value="ATPase_NBD"/>
</dbReference>
<evidence type="ECO:0000313" key="6">
    <source>
        <dbReference type="Proteomes" id="UP000183832"/>
    </source>
</evidence>
<organism evidence="5 6">
    <name type="scientific">Clunio marinus</name>
    <dbReference type="NCBI Taxonomy" id="568069"/>
    <lineage>
        <taxon>Eukaryota</taxon>
        <taxon>Metazoa</taxon>
        <taxon>Ecdysozoa</taxon>
        <taxon>Arthropoda</taxon>
        <taxon>Hexapoda</taxon>
        <taxon>Insecta</taxon>
        <taxon>Pterygota</taxon>
        <taxon>Neoptera</taxon>
        <taxon>Endopterygota</taxon>
        <taxon>Diptera</taxon>
        <taxon>Nematocera</taxon>
        <taxon>Chironomoidea</taxon>
        <taxon>Chironomidae</taxon>
        <taxon>Clunio</taxon>
    </lineage>
</organism>
<dbReference type="InterPro" id="IPR004000">
    <property type="entry name" value="Actin"/>
</dbReference>
<accession>A0A1J1ITZ2</accession>
<dbReference type="OrthoDB" id="10251209at2759"/>
<evidence type="ECO:0000313" key="5">
    <source>
        <dbReference type="EMBL" id="CRL02582.1"/>
    </source>
</evidence>
<evidence type="ECO:0000256" key="3">
    <source>
        <dbReference type="ARBA" id="ARBA00023212"/>
    </source>
</evidence>
<comment type="subcellular location">
    <subcellularLocation>
        <location evidence="1">Cytoplasm</location>
        <location evidence="1">Cytoskeleton</location>
    </subcellularLocation>
</comment>
<reference evidence="5 6" key="1">
    <citation type="submission" date="2015-04" db="EMBL/GenBank/DDBJ databases">
        <authorList>
            <person name="Syromyatnikov M.Y."/>
            <person name="Popov V.N."/>
        </authorList>
    </citation>
    <scope>NUCLEOTIDE SEQUENCE [LARGE SCALE GENOMIC DNA]</scope>
</reference>
<sequence length="299" mass="33965">MGEKSAVVCDITGQVIKYGLAEDYTPIYKFPAILGRPKNSKSIGEKIKDLEIKEILFGNDALQLQSELNISYPIKDGIIENWEDMTLLLEYIFKCDNIKMDPKNTKIFLTQTTMNTAKNREKISEIMFKHFGFHSVFIGKHAAAFLIGQGITAGVVIDFHENFTDISPVHMMVLKDLVKRVPASDNNKNISELIFNTIQSADVEVRLDLFKRIALIGDTNIQPSTIENDVKHLYLKNVLLNDSEKLKRFKVRVDKYASDNEKVYVGGALLAKVNIERDAFWITKKEFESIGLKVLDKCI</sequence>
<dbReference type="AlphaFoldDB" id="A0A1J1ITZ2"/>
<keyword evidence="3" id="KW-0206">Cytoskeleton</keyword>
<dbReference type="FunFam" id="3.30.420.40:FF:000188">
    <property type="entry name" value="Actin like 6B"/>
    <property type="match status" value="1"/>
</dbReference>
<evidence type="ECO:0000256" key="2">
    <source>
        <dbReference type="ARBA" id="ARBA00022490"/>
    </source>
</evidence>
<dbReference type="STRING" id="568069.A0A1J1ITZ2"/>
<dbReference type="Gene3D" id="3.30.420.40">
    <property type="match status" value="3"/>
</dbReference>
<gene>
    <name evidence="5" type="ORF">CLUMA_CG015780</name>
</gene>
<evidence type="ECO:0000256" key="4">
    <source>
        <dbReference type="ARBA" id="ARBA00038483"/>
    </source>
</evidence>